<dbReference type="InterPro" id="IPR052017">
    <property type="entry name" value="TSUP"/>
</dbReference>
<gene>
    <name evidence="9" type="ORF">ARC20_12160</name>
</gene>
<name>A0A0R0A7D7_9GAMM</name>
<dbReference type="OrthoDB" id="9800873at2"/>
<dbReference type="RefSeq" id="WP_057647464.1">
    <property type="nucleotide sequence ID" value="NZ_LLXU01000092.1"/>
</dbReference>
<keyword evidence="3" id="KW-0813">Transport</keyword>
<dbReference type="AlphaFoldDB" id="A0A0R0A7D7"/>
<evidence type="ECO:0000256" key="2">
    <source>
        <dbReference type="ARBA" id="ARBA00009142"/>
    </source>
</evidence>
<dbReference type="Pfam" id="PF01925">
    <property type="entry name" value="TauE"/>
    <property type="match status" value="1"/>
</dbReference>
<evidence type="ECO:0000256" key="3">
    <source>
        <dbReference type="ARBA" id="ARBA00022448"/>
    </source>
</evidence>
<feature type="transmembrane region" description="Helical" evidence="8">
    <location>
        <begin position="127"/>
        <end position="158"/>
    </location>
</feature>
<comment type="subcellular location">
    <subcellularLocation>
        <location evidence="1 8">Cell membrane</location>
        <topology evidence="1 8">Multi-pass membrane protein</topology>
    </subcellularLocation>
</comment>
<sequence>MDDLLPWLPFLFAVFLLAGAVKGISGMGLPTVAMALLALRMPPAQAASLLLLPSLLTNLQQARGAGGMGPLLRRLWPMLLAIAVATACSGGVLAHGGQAARLGLGAMLLLYALFGLAQWTLPPPGRHAAWLGPLCGALTGLATGATGVFVLPAVPYLVSLRLPRESLMQALGLCFSVSTIALAAALGRHGLLDAHSLSAALLVLPPTLLGLWLGTRLRARLPPRLFRRVFFVTLAGLGVEILWHALG</sequence>
<evidence type="ECO:0000313" key="10">
    <source>
        <dbReference type="Proteomes" id="UP000051802"/>
    </source>
</evidence>
<evidence type="ECO:0000256" key="7">
    <source>
        <dbReference type="ARBA" id="ARBA00023136"/>
    </source>
</evidence>
<protein>
    <recommendedName>
        <fullName evidence="8">Probable membrane transporter protein</fullName>
    </recommendedName>
</protein>
<evidence type="ECO:0000313" key="9">
    <source>
        <dbReference type="EMBL" id="KRG41024.1"/>
    </source>
</evidence>
<keyword evidence="10" id="KW-1185">Reference proteome</keyword>
<dbReference type="PANTHER" id="PTHR30269">
    <property type="entry name" value="TRANSMEMBRANE PROTEIN YFCA"/>
    <property type="match status" value="1"/>
</dbReference>
<comment type="caution">
    <text evidence="9">The sequence shown here is derived from an EMBL/GenBank/DDBJ whole genome shotgun (WGS) entry which is preliminary data.</text>
</comment>
<feature type="transmembrane region" description="Helical" evidence="8">
    <location>
        <begin position="170"/>
        <end position="188"/>
    </location>
</feature>
<evidence type="ECO:0000256" key="1">
    <source>
        <dbReference type="ARBA" id="ARBA00004651"/>
    </source>
</evidence>
<dbReference type="EMBL" id="LLXU01000092">
    <property type="protein sequence ID" value="KRG41024.1"/>
    <property type="molecule type" value="Genomic_DNA"/>
</dbReference>
<evidence type="ECO:0000256" key="8">
    <source>
        <dbReference type="RuleBase" id="RU363041"/>
    </source>
</evidence>
<feature type="transmembrane region" description="Helical" evidence="8">
    <location>
        <begin position="194"/>
        <end position="213"/>
    </location>
</feature>
<feature type="transmembrane region" description="Helical" evidence="8">
    <location>
        <begin position="76"/>
        <end position="95"/>
    </location>
</feature>
<feature type="transmembrane region" description="Helical" evidence="8">
    <location>
        <begin position="225"/>
        <end position="246"/>
    </location>
</feature>
<dbReference type="STRING" id="676599.ARC20_12160"/>
<dbReference type="Proteomes" id="UP000051802">
    <property type="component" value="Unassembled WGS sequence"/>
</dbReference>
<keyword evidence="5 8" id="KW-0812">Transmembrane</keyword>
<organism evidence="9 10">
    <name type="scientific">Stenotrophomonas panacihumi</name>
    <dbReference type="NCBI Taxonomy" id="676599"/>
    <lineage>
        <taxon>Bacteria</taxon>
        <taxon>Pseudomonadati</taxon>
        <taxon>Pseudomonadota</taxon>
        <taxon>Gammaproteobacteria</taxon>
        <taxon>Lysobacterales</taxon>
        <taxon>Lysobacteraceae</taxon>
        <taxon>Stenotrophomonas</taxon>
    </lineage>
</organism>
<dbReference type="PANTHER" id="PTHR30269:SF32">
    <property type="entry name" value="MEMBRANE TRANSPORTER PROTEIN-RELATED"/>
    <property type="match status" value="1"/>
</dbReference>
<evidence type="ECO:0000256" key="6">
    <source>
        <dbReference type="ARBA" id="ARBA00022989"/>
    </source>
</evidence>
<evidence type="ECO:0000256" key="5">
    <source>
        <dbReference type="ARBA" id="ARBA00022692"/>
    </source>
</evidence>
<dbReference type="GO" id="GO:0005886">
    <property type="term" value="C:plasma membrane"/>
    <property type="evidence" value="ECO:0007669"/>
    <property type="project" value="UniProtKB-SubCell"/>
</dbReference>
<evidence type="ECO:0000256" key="4">
    <source>
        <dbReference type="ARBA" id="ARBA00022475"/>
    </source>
</evidence>
<reference evidence="9 10" key="1">
    <citation type="submission" date="2015-10" db="EMBL/GenBank/DDBJ databases">
        <title>Genome sequencing and analysis of members of genus Stenotrophomonas.</title>
        <authorList>
            <person name="Patil P.P."/>
            <person name="Midha S."/>
            <person name="Patil P.B."/>
        </authorList>
    </citation>
    <scope>NUCLEOTIDE SEQUENCE [LARGE SCALE GENOMIC DNA]</scope>
    <source>
        <strain evidence="9 10">JCM 16536</strain>
    </source>
</reference>
<comment type="similarity">
    <text evidence="2 8">Belongs to the 4-toluene sulfonate uptake permease (TSUP) (TC 2.A.102) family.</text>
</comment>
<feature type="transmembrane region" description="Helical" evidence="8">
    <location>
        <begin position="6"/>
        <end position="25"/>
    </location>
</feature>
<keyword evidence="4 8" id="KW-1003">Cell membrane</keyword>
<feature type="transmembrane region" description="Helical" evidence="8">
    <location>
        <begin position="102"/>
        <end position="121"/>
    </location>
</feature>
<proteinExistence type="inferred from homology"/>
<dbReference type="InterPro" id="IPR002781">
    <property type="entry name" value="TM_pro_TauE-like"/>
</dbReference>
<accession>A0A0R0A7D7</accession>
<keyword evidence="7 8" id="KW-0472">Membrane</keyword>
<keyword evidence="6 8" id="KW-1133">Transmembrane helix</keyword>